<feature type="signal peptide" evidence="1">
    <location>
        <begin position="1"/>
        <end position="27"/>
    </location>
</feature>
<organism evidence="2 3">
    <name type="scientific">Goodea atripinnis</name>
    <dbReference type="NCBI Taxonomy" id="208336"/>
    <lineage>
        <taxon>Eukaryota</taxon>
        <taxon>Metazoa</taxon>
        <taxon>Chordata</taxon>
        <taxon>Craniata</taxon>
        <taxon>Vertebrata</taxon>
        <taxon>Euteleostomi</taxon>
        <taxon>Actinopterygii</taxon>
        <taxon>Neopterygii</taxon>
        <taxon>Teleostei</taxon>
        <taxon>Neoteleostei</taxon>
        <taxon>Acanthomorphata</taxon>
        <taxon>Ovalentaria</taxon>
        <taxon>Atherinomorphae</taxon>
        <taxon>Cyprinodontiformes</taxon>
        <taxon>Goodeidae</taxon>
        <taxon>Goodea</taxon>
    </lineage>
</organism>
<comment type="caution">
    <text evidence="2">The sequence shown here is derived from an EMBL/GenBank/DDBJ whole genome shotgun (WGS) entry which is preliminary data.</text>
</comment>
<dbReference type="Proteomes" id="UP001476798">
    <property type="component" value="Unassembled WGS sequence"/>
</dbReference>
<accession>A0ABV0MEW3</accession>
<feature type="chain" id="PRO_5045453242" evidence="1">
    <location>
        <begin position="28"/>
        <end position="163"/>
    </location>
</feature>
<protein>
    <submittedName>
        <fullName evidence="2">Uncharacterized protein</fullName>
    </submittedName>
</protein>
<proteinExistence type="predicted"/>
<sequence>HASPCPNAVLPACTALTLVSYLTCVSGIPACSFLECVLMFENDSDPSSLNSLPFPPQSVDDSTEWLPLSREASLSNPPQPHFAALLLCLVFLPPLTIFSQAVQKIVPTLLFSLPHPLHILPPPSQPLATGSGKHPMQLAPGPSIPPAWRERAALDQIGPTTIC</sequence>
<evidence type="ECO:0000256" key="1">
    <source>
        <dbReference type="SAM" id="SignalP"/>
    </source>
</evidence>
<feature type="non-terminal residue" evidence="2">
    <location>
        <position position="1"/>
    </location>
</feature>
<keyword evidence="3" id="KW-1185">Reference proteome</keyword>
<gene>
    <name evidence="2" type="ORF">GOODEAATRI_003737</name>
</gene>
<keyword evidence="1" id="KW-0732">Signal</keyword>
<dbReference type="EMBL" id="JAHRIO010000148">
    <property type="protein sequence ID" value="MEQ2157639.1"/>
    <property type="molecule type" value="Genomic_DNA"/>
</dbReference>
<evidence type="ECO:0000313" key="2">
    <source>
        <dbReference type="EMBL" id="MEQ2157639.1"/>
    </source>
</evidence>
<evidence type="ECO:0000313" key="3">
    <source>
        <dbReference type="Proteomes" id="UP001476798"/>
    </source>
</evidence>
<reference evidence="2 3" key="1">
    <citation type="submission" date="2021-06" db="EMBL/GenBank/DDBJ databases">
        <authorList>
            <person name="Palmer J.M."/>
        </authorList>
    </citation>
    <scope>NUCLEOTIDE SEQUENCE [LARGE SCALE GENOMIC DNA]</scope>
    <source>
        <strain evidence="2 3">GA_2019</strain>
        <tissue evidence="2">Muscle</tissue>
    </source>
</reference>
<name>A0ABV0MEW3_9TELE</name>